<keyword evidence="4" id="KW-1185">Reference proteome</keyword>
<evidence type="ECO:0000313" key="4">
    <source>
        <dbReference type="Proteomes" id="UP001642409"/>
    </source>
</evidence>
<keyword evidence="1" id="KW-1133">Transmembrane helix</keyword>
<dbReference type="EMBL" id="CAXDID020000541">
    <property type="protein sequence ID" value="CAL6101216.1"/>
    <property type="molecule type" value="Genomic_DNA"/>
</dbReference>
<accession>A0AA86TRZ6</accession>
<dbReference type="Proteomes" id="UP001642409">
    <property type="component" value="Unassembled WGS sequence"/>
</dbReference>
<dbReference type="EMBL" id="CATOUU010000362">
    <property type="protein sequence ID" value="CAI9926140.1"/>
    <property type="molecule type" value="Genomic_DNA"/>
</dbReference>
<evidence type="ECO:0000256" key="1">
    <source>
        <dbReference type="SAM" id="Phobius"/>
    </source>
</evidence>
<keyword evidence="1" id="KW-0812">Transmembrane</keyword>
<comment type="caution">
    <text evidence="2">The sequence shown here is derived from an EMBL/GenBank/DDBJ whole genome shotgun (WGS) entry which is preliminary data.</text>
</comment>
<proteinExistence type="predicted"/>
<organism evidence="2">
    <name type="scientific">Hexamita inflata</name>
    <dbReference type="NCBI Taxonomy" id="28002"/>
    <lineage>
        <taxon>Eukaryota</taxon>
        <taxon>Metamonada</taxon>
        <taxon>Diplomonadida</taxon>
        <taxon>Hexamitidae</taxon>
        <taxon>Hexamitinae</taxon>
        <taxon>Hexamita</taxon>
    </lineage>
</organism>
<dbReference type="AlphaFoldDB" id="A0AA86TRZ6"/>
<name>A0AA86TRZ6_9EUKA</name>
<keyword evidence="1" id="KW-0472">Membrane</keyword>
<sequence length="120" mass="14327">MINIRVSELCVEWTYLIGISKSFILFILTFNAFYFYILFNYSFQLSNQSTYYCQRKMLVLLSLEQFLHILRITQFRISLNKLAYNDVHLTSQLSLDKECIVLQFAADRESTRTRPVFLRS</sequence>
<protein>
    <submittedName>
        <fullName evidence="3">Hypothetical_protein</fullName>
    </submittedName>
</protein>
<gene>
    <name evidence="2" type="ORF">HINF_LOCUS13785</name>
    <name evidence="3" type="ORF">HINF_LOCUS71030</name>
</gene>
<evidence type="ECO:0000313" key="3">
    <source>
        <dbReference type="EMBL" id="CAL6101216.1"/>
    </source>
</evidence>
<reference evidence="3 4" key="2">
    <citation type="submission" date="2024-07" db="EMBL/GenBank/DDBJ databases">
        <authorList>
            <person name="Akdeniz Z."/>
        </authorList>
    </citation>
    <scope>NUCLEOTIDE SEQUENCE [LARGE SCALE GENOMIC DNA]</scope>
</reference>
<feature type="transmembrane region" description="Helical" evidence="1">
    <location>
        <begin position="15"/>
        <end position="39"/>
    </location>
</feature>
<evidence type="ECO:0000313" key="2">
    <source>
        <dbReference type="EMBL" id="CAI9926140.1"/>
    </source>
</evidence>
<reference evidence="2" key="1">
    <citation type="submission" date="2023-06" db="EMBL/GenBank/DDBJ databases">
        <authorList>
            <person name="Kurt Z."/>
        </authorList>
    </citation>
    <scope>NUCLEOTIDE SEQUENCE</scope>
</reference>